<evidence type="ECO:0000256" key="1">
    <source>
        <dbReference type="SAM" id="MobiDB-lite"/>
    </source>
</evidence>
<feature type="chain" id="PRO_5046278104" description="DUF4142 domain-containing protein" evidence="2">
    <location>
        <begin position="38"/>
        <end position="189"/>
    </location>
</feature>
<feature type="signal peptide" evidence="2">
    <location>
        <begin position="1"/>
        <end position="37"/>
    </location>
</feature>
<feature type="compositionally biased region" description="Basic and acidic residues" evidence="1">
    <location>
        <begin position="163"/>
        <end position="183"/>
    </location>
</feature>
<accession>A0ABV2MW54</accession>
<reference evidence="3 4" key="1">
    <citation type="submission" date="2024-06" db="EMBL/GenBank/DDBJ databases">
        <title>Genomic Encyclopedia of Type Strains, Phase IV (KMG-IV): sequencing the most valuable type-strain genomes for metagenomic binning, comparative biology and taxonomic classification.</title>
        <authorList>
            <person name="Goeker M."/>
        </authorList>
    </citation>
    <scope>NUCLEOTIDE SEQUENCE [LARGE SCALE GENOMIC DNA]</scope>
    <source>
        <strain evidence="3 4">DSM 27865</strain>
    </source>
</reference>
<evidence type="ECO:0000313" key="4">
    <source>
        <dbReference type="Proteomes" id="UP001549076"/>
    </source>
</evidence>
<protein>
    <recommendedName>
        <fullName evidence="5">DUF4142 domain-containing protein</fullName>
    </recommendedName>
</protein>
<keyword evidence="4" id="KW-1185">Reference proteome</keyword>
<comment type="caution">
    <text evidence="3">The sequence shown here is derived from an EMBL/GenBank/DDBJ whole genome shotgun (WGS) entry which is preliminary data.</text>
</comment>
<keyword evidence="2" id="KW-0732">Signal</keyword>
<evidence type="ECO:0000313" key="3">
    <source>
        <dbReference type="EMBL" id="MET3791049.1"/>
    </source>
</evidence>
<dbReference type="Proteomes" id="UP001549076">
    <property type="component" value="Unassembled WGS sequence"/>
</dbReference>
<evidence type="ECO:0008006" key="5">
    <source>
        <dbReference type="Google" id="ProtNLM"/>
    </source>
</evidence>
<gene>
    <name evidence="3" type="ORF">ABID37_001252</name>
</gene>
<dbReference type="RefSeq" id="WP_354193313.1">
    <property type="nucleotide sequence ID" value="NZ_JBEPML010000003.1"/>
</dbReference>
<dbReference type="EMBL" id="JBEPML010000003">
    <property type="protein sequence ID" value="MET3791049.1"/>
    <property type="molecule type" value="Genomic_DNA"/>
</dbReference>
<name>A0ABV2MW54_9HYPH</name>
<organism evidence="3 4">
    <name type="scientific">Aquamicrobium terrae</name>
    <dbReference type="NCBI Taxonomy" id="1324945"/>
    <lineage>
        <taxon>Bacteria</taxon>
        <taxon>Pseudomonadati</taxon>
        <taxon>Pseudomonadota</taxon>
        <taxon>Alphaproteobacteria</taxon>
        <taxon>Hyphomicrobiales</taxon>
        <taxon>Phyllobacteriaceae</taxon>
        <taxon>Aquamicrobium</taxon>
    </lineage>
</organism>
<evidence type="ECO:0000256" key="2">
    <source>
        <dbReference type="SAM" id="SignalP"/>
    </source>
</evidence>
<sequence>MKIEPSANVISGAPRHVAVATLACAAALLTSLGAVHASYFNPTAVANYHTWSGKFAISQSNEGLSRYTEQSLEMANAGEANGEKVTSSASTKWVATDFDAGTRKETVKLLSAFNPRSPHADISVPLNVLMHSNDAELRSMAASLLSQHIGFLRSQVQSGRKISRELKRYRQRDQRRPAWDRTPRSPLEF</sequence>
<proteinExistence type="predicted"/>
<feature type="region of interest" description="Disordered" evidence="1">
    <location>
        <begin position="163"/>
        <end position="189"/>
    </location>
</feature>